<sequence length="98" mass="11113">MTNPEHVNVTMSRDGVERITLRVEFRMSRDDMVTALAGFAVGVRDAELDDLPPREALTIVRRLLSADAGLVRDYNVSESPRERAWAERQVARFWPADA</sequence>
<dbReference type="RefSeq" id="WP_091079504.1">
    <property type="nucleotide sequence ID" value="NZ_FOHX01000003.1"/>
</dbReference>
<dbReference type="EMBL" id="FOHX01000003">
    <property type="protein sequence ID" value="SET50583.1"/>
    <property type="molecule type" value="Genomic_DNA"/>
</dbReference>
<reference evidence="1 2" key="1">
    <citation type="submission" date="2016-10" db="EMBL/GenBank/DDBJ databases">
        <authorList>
            <person name="de Groot N.N."/>
        </authorList>
    </citation>
    <scope>NUCLEOTIDE SEQUENCE [LARGE SCALE GENOMIC DNA]</scope>
    <source>
        <strain evidence="1 2">CGMCC 4.5598</strain>
    </source>
</reference>
<gene>
    <name evidence="1" type="ORF">SAMN05421811_103254</name>
</gene>
<keyword evidence="2" id="KW-1185">Reference proteome</keyword>
<dbReference type="AlphaFoldDB" id="A0A1I0EY54"/>
<dbReference type="Proteomes" id="UP000199361">
    <property type="component" value="Unassembled WGS sequence"/>
</dbReference>
<protein>
    <submittedName>
        <fullName evidence="1">Uncharacterized protein</fullName>
    </submittedName>
</protein>
<organism evidence="1 2">
    <name type="scientific">Nonomuraea wenchangensis</name>
    <dbReference type="NCBI Taxonomy" id="568860"/>
    <lineage>
        <taxon>Bacteria</taxon>
        <taxon>Bacillati</taxon>
        <taxon>Actinomycetota</taxon>
        <taxon>Actinomycetes</taxon>
        <taxon>Streptosporangiales</taxon>
        <taxon>Streptosporangiaceae</taxon>
        <taxon>Nonomuraea</taxon>
    </lineage>
</organism>
<proteinExistence type="predicted"/>
<dbReference type="STRING" id="568860.SAMN05421811_103254"/>
<evidence type="ECO:0000313" key="2">
    <source>
        <dbReference type="Proteomes" id="UP000199361"/>
    </source>
</evidence>
<accession>A0A1I0EY54</accession>
<evidence type="ECO:0000313" key="1">
    <source>
        <dbReference type="EMBL" id="SET50583.1"/>
    </source>
</evidence>
<name>A0A1I0EY54_9ACTN</name>